<name>A0A2N9H032_FAGSY</name>
<dbReference type="Gene3D" id="4.10.60.10">
    <property type="entry name" value="Zinc finger, CCHC-type"/>
    <property type="match status" value="1"/>
</dbReference>
<proteinExistence type="predicted"/>
<keyword evidence="1" id="KW-0863">Zinc-finger</keyword>
<dbReference type="InterPro" id="IPR039537">
    <property type="entry name" value="Retrotran_Ty1/copia-like"/>
</dbReference>
<dbReference type="InterPro" id="IPR001584">
    <property type="entry name" value="Integrase_cat-core"/>
</dbReference>
<dbReference type="Pfam" id="PF00665">
    <property type="entry name" value="rve"/>
    <property type="match status" value="1"/>
</dbReference>
<dbReference type="Pfam" id="PF25597">
    <property type="entry name" value="SH3_retrovirus"/>
    <property type="match status" value="1"/>
</dbReference>
<dbReference type="GO" id="GO:0008270">
    <property type="term" value="F:zinc ion binding"/>
    <property type="evidence" value="ECO:0007669"/>
    <property type="project" value="UniProtKB-KW"/>
</dbReference>
<dbReference type="SUPFAM" id="SSF57756">
    <property type="entry name" value="Retrovirus zinc finger-like domains"/>
    <property type="match status" value="1"/>
</dbReference>
<dbReference type="PANTHER" id="PTHR42648:SF28">
    <property type="entry name" value="TRANSPOSON-ENCODED PROTEIN WITH RIBONUCLEASE H-LIKE AND RETROVIRUS ZINC FINGER-LIKE DOMAINS"/>
    <property type="match status" value="1"/>
</dbReference>
<feature type="region of interest" description="Disordered" evidence="2">
    <location>
        <begin position="53"/>
        <end position="89"/>
    </location>
</feature>
<dbReference type="InterPro" id="IPR036875">
    <property type="entry name" value="Znf_CCHC_sf"/>
</dbReference>
<dbReference type="InterPro" id="IPR012337">
    <property type="entry name" value="RNaseH-like_sf"/>
</dbReference>
<evidence type="ECO:0000259" key="3">
    <source>
        <dbReference type="PROSITE" id="PS50158"/>
    </source>
</evidence>
<dbReference type="SUPFAM" id="SSF53098">
    <property type="entry name" value="Ribonuclease H-like"/>
    <property type="match status" value="1"/>
</dbReference>
<feature type="domain" description="CCHC-type" evidence="3">
    <location>
        <begin position="95"/>
        <end position="110"/>
    </location>
</feature>
<feature type="region of interest" description="Disordered" evidence="2">
    <location>
        <begin position="497"/>
        <end position="561"/>
    </location>
</feature>
<dbReference type="InterPro" id="IPR001878">
    <property type="entry name" value="Znf_CCHC"/>
</dbReference>
<dbReference type="AlphaFoldDB" id="A0A2N9H032"/>
<dbReference type="PROSITE" id="PS50994">
    <property type="entry name" value="INTEGRASE"/>
    <property type="match status" value="1"/>
</dbReference>
<dbReference type="GO" id="GO:0015074">
    <property type="term" value="P:DNA integration"/>
    <property type="evidence" value="ECO:0007669"/>
    <property type="project" value="InterPro"/>
</dbReference>
<feature type="compositionally biased region" description="Polar residues" evidence="2">
    <location>
        <begin position="547"/>
        <end position="561"/>
    </location>
</feature>
<dbReference type="EMBL" id="OIVN01002624">
    <property type="protein sequence ID" value="SPD05158.1"/>
    <property type="molecule type" value="Genomic_DNA"/>
</dbReference>
<organism evidence="5">
    <name type="scientific">Fagus sylvatica</name>
    <name type="common">Beechnut</name>
    <dbReference type="NCBI Taxonomy" id="28930"/>
    <lineage>
        <taxon>Eukaryota</taxon>
        <taxon>Viridiplantae</taxon>
        <taxon>Streptophyta</taxon>
        <taxon>Embryophyta</taxon>
        <taxon>Tracheophyta</taxon>
        <taxon>Spermatophyta</taxon>
        <taxon>Magnoliopsida</taxon>
        <taxon>eudicotyledons</taxon>
        <taxon>Gunneridae</taxon>
        <taxon>Pentapetalae</taxon>
        <taxon>rosids</taxon>
        <taxon>fabids</taxon>
        <taxon>Fagales</taxon>
        <taxon>Fagaceae</taxon>
        <taxon>Fagus</taxon>
    </lineage>
</organism>
<evidence type="ECO:0000256" key="2">
    <source>
        <dbReference type="SAM" id="MobiDB-lite"/>
    </source>
</evidence>
<gene>
    <name evidence="5" type="ORF">FSB_LOCUS33040</name>
</gene>
<evidence type="ECO:0008006" key="6">
    <source>
        <dbReference type="Google" id="ProtNLM"/>
    </source>
</evidence>
<dbReference type="Pfam" id="PF14223">
    <property type="entry name" value="Retrotran_gag_2"/>
    <property type="match status" value="1"/>
</dbReference>
<evidence type="ECO:0000259" key="4">
    <source>
        <dbReference type="PROSITE" id="PS50994"/>
    </source>
</evidence>
<dbReference type="InterPro" id="IPR057670">
    <property type="entry name" value="SH3_retrovirus"/>
</dbReference>
<dbReference type="PANTHER" id="PTHR42648">
    <property type="entry name" value="TRANSPOSASE, PUTATIVE-RELATED"/>
    <property type="match status" value="1"/>
</dbReference>
<dbReference type="PROSITE" id="PS50158">
    <property type="entry name" value="ZF_CCHC"/>
    <property type="match status" value="1"/>
</dbReference>
<keyword evidence="1" id="KW-0479">Metal-binding</keyword>
<reference evidence="5" key="1">
    <citation type="submission" date="2018-02" db="EMBL/GenBank/DDBJ databases">
        <authorList>
            <person name="Cohen D.B."/>
            <person name="Kent A.D."/>
        </authorList>
    </citation>
    <scope>NUCLEOTIDE SEQUENCE</scope>
</reference>
<sequence>MNLVVDDELQALLLLSSLPNSWETLVMSLSNFAPNGVLQLAMVKDSLFNEETRRKDMGKDDAQALVTENKGRSKGRNSKGRGKSRSQSQTKGKVKCFYCDKEGHIKRNCKAWKNKQKEETNKKKVDDHNTATVSLDEDVVVLSIGKDECCHVVDPYDEWVIDSAASYHVTPRREFFTLYKAENLGRVKMDVRHIPDMRLNLISVSVLDKEGYESHLGNGKWKLYRGMLVLARGKICCTLYKTQVKLCKDVVESLGSNRYFVTFIDDASRKVWVYVLKTKDQVFQLFKKFHAMVEREKGKFLKCLRTDNGGEYTSNEFENYYSKYGIRHEKTVPGTPQHNGVAERINRTIVEKSPSIPLDFDIPERVWTGEDASYTHLKVFGCKTFAHVPKEQRLKHDDKATPCIFVGYGDAEFGYKLWDPKKEKMIISRDVVFHENENITNFEKSENSKSTVEGVFDLTPTSSSSDIATDIEEVQVENYDDEPAGVGGDDAIDTEANEHKEQHDQPTRVDGDNAIDTKDVEEGEQPIPPEMEEPQVTRSTRERRPSTKYSTSKLGSFGQAQ</sequence>
<dbReference type="SMART" id="SM00343">
    <property type="entry name" value="ZnF_C2HC"/>
    <property type="match status" value="1"/>
</dbReference>
<feature type="compositionally biased region" description="Basic and acidic residues" evidence="2">
    <location>
        <begin position="497"/>
        <end position="520"/>
    </location>
</feature>
<feature type="compositionally biased region" description="Basic residues" evidence="2">
    <location>
        <begin position="72"/>
        <end position="84"/>
    </location>
</feature>
<dbReference type="Gene3D" id="3.30.420.10">
    <property type="entry name" value="Ribonuclease H-like superfamily/Ribonuclease H"/>
    <property type="match status" value="1"/>
</dbReference>
<dbReference type="GO" id="GO:0003676">
    <property type="term" value="F:nucleic acid binding"/>
    <property type="evidence" value="ECO:0007669"/>
    <property type="project" value="InterPro"/>
</dbReference>
<keyword evidence="1" id="KW-0862">Zinc</keyword>
<dbReference type="InterPro" id="IPR036397">
    <property type="entry name" value="RNaseH_sf"/>
</dbReference>
<dbReference type="Pfam" id="PF00098">
    <property type="entry name" value="zf-CCHC"/>
    <property type="match status" value="1"/>
</dbReference>
<protein>
    <recommendedName>
        <fullName evidence="6">Integrase catalytic domain-containing protein</fullName>
    </recommendedName>
</protein>
<evidence type="ECO:0000256" key="1">
    <source>
        <dbReference type="PROSITE-ProRule" id="PRU00047"/>
    </source>
</evidence>
<evidence type="ECO:0000313" key="5">
    <source>
        <dbReference type="EMBL" id="SPD05158.1"/>
    </source>
</evidence>
<feature type="domain" description="Integrase catalytic" evidence="4">
    <location>
        <begin position="238"/>
        <end position="397"/>
    </location>
</feature>
<feature type="compositionally biased region" description="Basic and acidic residues" evidence="2">
    <location>
        <begin position="53"/>
        <end position="62"/>
    </location>
</feature>
<accession>A0A2N9H032</accession>